<evidence type="ECO:0000256" key="5">
    <source>
        <dbReference type="PIRSR" id="PIRSR002756-1"/>
    </source>
</evidence>
<dbReference type="RefSeq" id="WP_183336254.1">
    <property type="nucleotide sequence ID" value="NZ_JACHZG010000001.1"/>
</dbReference>
<reference evidence="8 9" key="1">
    <citation type="submission" date="2020-08" db="EMBL/GenBank/DDBJ databases">
        <title>Sequencing the genomes of 1000 actinobacteria strains.</title>
        <authorList>
            <person name="Klenk H.-P."/>
        </authorList>
    </citation>
    <scope>NUCLEOTIDE SEQUENCE [LARGE SCALE GENOMIC DNA]</scope>
    <source>
        <strain evidence="8 9">DSM 11053</strain>
    </source>
</reference>
<keyword evidence="9" id="KW-1185">Reference proteome</keyword>
<dbReference type="InterPro" id="IPR005673">
    <property type="entry name" value="ABC_phos-bd_PstS"/>
</dbReference>
<dbReference type="PANTHER" id="PTHR42996">
    <property type="entry name" value="PHOSPHATE-BINDING PROTEIN PSTS"/>
    <property type="match status" value="1"/>
</dbReference>
<feature type="domain" description="PBP" evidence="7">
    <location>
        <begin position="49"/>
        <end position="354"/>
    </location>
</feature>
<keyword evidence="2 4" id="KW-0813">Transport</keyword>
<dbReference type="CDD" id="cd13565">
    <property type="entry name" value="PBP2_PstS"/>
    <property type="match status" value="1"/>
</dbReference>
<evidence type="ECO:0000256" key="1">
    <source>
        <dbReference type="ARBA" id="ARBA00008725"/>
    </source>
</evidence>
<evidence type="ECO:0000256" key="6">
    <source>
        <dbReference type="SAM" id="SignalP"/>
    </source>
</evidence>
<dbReference type="PIRSF" id="PIRSF002756">
    <property type="entry name" value="PstS"/>
    <property type="match status" value="1"/>
</dbReference>
<gene>
    <name evidence="8" type="ORF">FHX39_000341</name>
</gene>
<dbReference type="GO" id="GO:0043190">
    <property type="term" value="C:ATP-binding cassette (ABC) transporter complex"/>
    <property type="evidence" value="ECO:0007669"/>
    <property type="project" value="InterPro"/>
</dbReference>
<dbReference type="GO" id="GO:0035435">
    <property type="term" value="P:phosphate ion transmembrane transport"/>
    <property type="evidence" value="ECO:0007669"/>
    <property type="project" value="InterPro"/>
</dbReference>
<keyword evidence="3 4" id="KW-0592">Phosphate transport</keyword>
<name>A0A7W5JTF5_9ACTN</name>
<dbReference type="InterPro" id="IPR024370">
    <property type="entry name" value="PBP_domain"/>
</dbReference>
<dbReference type="Proteomes" id="UP000565572">
    <property type="component" value="Unassembled WGS sequence"/>
</dbReference>
<dbReference type="NCBIfam" id="TIGR00975">
    <property type="entry name" value="3a0107s03"/>
    <property type="match status" value="1"/>
</dbReference>
<evidence type="ECO:0000256" key="2">
    <source>
        <dbReference type="ARBA" id="ARBA00022448"/>
    </source>
</evidence>
<dbReference type="AlphaFoldDB" id="A0A7W5JTF5"/>
<accession>A0A7W5JTF5</accession>
<keyword evidence="6" id="KW-0732">Signal</keyword>
<comment type="caution">
    <text evidence="8">The sequence shown here is derived from an EMBL/GenBank/DDBJ whole genome shotgun (WGS) entry which is preliminary data.</text>
</comment>
<dbReference type="SUPFAM" id="SSF53850">
    <property type="entry name" value="Periplasmic binding protein-like II"/>
    <property type="match status" value="1"/>
</dbReference>
<evidence type="ECO:0000256" key="4">
    <source>
        <dbReference type="PIRNR" id="PIRNR002756"/>
    </source>
</evidence>
<dbReference type="PROSITE" id="PS51257">
    <property type="entry name" value="PROKAR_LIPOPROTEIN"/>
    <property type="match status" value="1"/>
</dbReference>
<proteinExistence type="inferred from homology"/>
<evidence type="ECO:0000313" key="9">
    <source>
        <dbReference type="Proteomes" id="UP000565572"/>
    </source>
</evidence>
<dbReference type="Pfam" id="PF12849">
    <property type="entry name" value="PBP_like_2"/>
    <property type="match status" value="1"/>
</dbReference>
<sequence length="383" mass="38975">MITSRRARNTTFAALAAMASLSLVACGSDPAGTAAPGSSDAGSTGANASGLACPSGTLNAEGSSAQGNAITEAIADYGSACNNASTIEYNPTGSGAGIKSFYNGLVDFAGSDSALKTAAVDGVVESDKAKERCGGNEAWNIPMVVGPIAFAYNVDGVDKLVLSAEVLAKIFNGTVKTWNDPAITKLNPGVTLPGDAITVFFRSDESGTTENATKYLAAAGNGAWTKEPAKAWTGTGEGKNKSSGVAEAVGSTKNSISYMEWSYARDNKLAIAQLSSSTGTGATELTGESVGKAVSEATVAGSGNDLALKLNYEPKDSAAYPALLVTYEIVCSKGLAADKTALVKDFLTFFSSDEEQKALQDLGYAPLPTDLQTKVKTAVSAIS</sequence>
<feature type="binding site" evidence="5">
    <location>
        <begin position="63"/>
        <end position="65"/>
    </location>
    <ligand>
        <name>phosphate</name>
        <dbReference type="ChEBI" id="CHEBI:43474"/>
    </ligand>
</feature>
<dbReference type="PANTHER" id="PTHR42996:SF1">
    <property type="entry name" value="PHOSPHATE-BINDING PROTEIN PSTS"/>
    <property type="match status" value="1"/>
</dbReference>
<feature type="signal peptide" evidence="6">
    <location>
        <begin position="1"/>
        <end position="25"/>
    </location>
</feature>
<dbReference type="Gene3D" id="3.40.190.10">
    <property type="entry name" value="Periplasmic binding protein-like II"/>
    <property type="match status" value="2"/>
</dbReference>
<comment type="similarity">
    <text evidence="1 4">Belongs to the PstS family.</text>
</comment>
<protein>
    <recommendedName>
        <fullName evidence="4">Phosphate-binding protein</fullName>
    </recommendedName>
</protein>
<feature type="binding site" evidence="5">
    <location>
        <begin position="206"/>
        <end position="208"/>
    </location>
    <ligand>
        <name>phosphate</name>
        <dbReference type="ChEBI" id="CHEBI:43474"/>
    </ligand>
</feature>
<feature type="binding site" evidence="5">
    <location>
        <position position="94"/>
    </location>
    <ligand>
        <name>phosphate</name>
        <dbReference type="ChEBI" id="CHEBI:43474"/>
    </ligand>
</feature>
<evidence type="ECO:0000259" key="7">
    <source>
        <dbReference type="Pfam" id="PF12849"/>
    </source>
</evidence>
<feature type="chain" id="PRO_5039115296" description="Phosphate-binding protein" evidence="6">
    <location>
        <begin position="26"/>
        <end position="383"/>
    </location>
</feature>
<feature type="binding site" evidence="5">
    <location>
        <position position="112"/>
    </location>
    <ligand>
        <name>phosphate</name>
        <dbReference type="ChEBI" id="CHEBI:43474"/>
    </ligand>
</feature>
<evidence type="ECO:0000256" key="3">
    <source>
        <dbReference type="ARBA" id="ARBA00022592"/>
    </source>
</evidence>
<organism evidence="8 9">
    <name type="scientific">Microlunatus antarcticus</name>
    <dbReference type="NCBI Taxonomy" id="53388"/>
    <lineage>
        <taxon>Bacteria</taxon>
        <taxon>Bacillati</taxon>
        <taxon>Actinomycetota</taxon>
        <taxon>Actinomycetes</taxon>
        <taxon>Propionibacteriales</taxon>
        <taxon>Propionibacteriaceae</taxon>
        <taxon>Microlunatus</taxon>
    </lineage>
</organism>
<dbReference type="GO" id="GO:0042301">
    <property type="term" value="F:phosphate ion binding"/>
    <property type="evidence" value="ECO:0007669"/>
    <property type="project" value="InterPro"/>
</dbReference>
<evidence type="ECO:0000313" key="8">
    <source>
        <dbReference type="EMBL" id="MBB3325397.1"/>
    </source>
</evidence>
<dbReference type="InterPro" id="IPR050962">
    <property type="entry name" value="Phosphate-bind_PstS"/>
</dbReference>
<dbReference type="EMBL" id="JACHZG010000001">
    <property type="protein sequence ID" value="MBB3325397.1"/>
    <property type="molecule type" value="Genomic_DNA"/>
</dbReference>